<name>A0A4C1TKL5_EUMVA</name>
<dbReference type="AlphaFoldDB" id="A0A4C1TKL5"/>
<sequence>MHDEPWTGGHFGLTKTLAMLKESYFVKNTEKEVEKYIGSCRICLKCNKVSNKARLQPIIVQGLIEKNGVDVVGPIRRPMHVHKYIITTIEYATKYVAIEVVLRRTSSYETLFREDSVTVLRSFVQTAKLDVEMDLHPSIIACALRCAIRASSEV</sequence>
<protein>
    <submittedName>
        <fullName evidence="2">Retrovirus-related Pol polyprotein from transposon 412</fullName>
    </submittedName>
</protein>
<dbReference type="InterPro" id="IPR041588">
    <property type="entry name" value="Integrase_H2C2"/>
</dbReference>
<keyword evidence="3" id="KW-1185">Reference proteome</keyword>
<feature type="domain" description="Integrase zinc-binding" evidence="1">
    <location>
        <begin position="1"/>
        <end position="48"/>
    </location>
</feature>
<dbReference type="InterPro" id="IPR052160">
    <property type="entry name" value="Gypsy_RT_Integrase-like"/>
</dbReference>
<evidence type="ECO:0000259" key="1">
    <source>
        <dbReference type="Pfam" id="PF17921"/>
    </source>
</evidence>
<comment type="caution">
    <text evidence="2">The sequence shown here is derived from an EMBL/GenBank/DDBJ whole genome shotgun (WGS) entry which is preliminary data.</text>
</comment>
<evidence type="ECO:0000313" key="3">
    <source>
        <dbReference type="Proteomes" id="UP000299102"/>
    </source>
</evidence>
<evidence type="ECO:0000313" key="2">
    <source>
        <dbReference type="EMBL" id="GBP14736.1"/>
    </source>
</evidence>
<dbReference type="EMBL" id="BGZK01000066">
    <property type="protein sequence ID" value="GBP14736.1"/>
    <property type="molecule type" value="Genomic_DNA"/>
</dbReference>
<accession>A0A4C1TKL5</accession>
<organism evidence="2 3">
    <name type="scientific">Eumeta variegata</name>
    <name type="common">Bagworm moth</name>
    <name type="synonym">Eumeta japonica</name>
    <dbReference type="NCBI Taxonomy" id="151549"/>
    <lineage>
        <taxon>Eukaryota</taxon>
        <taxon>Metazoa</taxon>
        <taxon>Ecdysozoa</taxon>
        <taxon>Arthropoda</taxon>
        <taxon>Hexapoda</taxon>
        <taxon>Insecta</taxon>
        <taxon>Pterygota</taxon>
        <taxon>Neoptera</taxon>
        <taxon>Endopterygota</taxon>
        <taxon>Lepidoptera</taxon>
        <taxon>Glossata</taxon>
        <taxon>Ditrysia</taxon>
        <taxon>Tineoidea</taxon>
        <taxon>Psychidae</taxon>
        <taxon>Oiketicinae</taxon>
        <taxon>Eumeta</taxon>
    </lineage>
</organism>
<proteinExistence type="predicted"/>
<dbReference type="OrthoDB" id="7459009at2759"/>
<gene>
    <name evidence="2" type="primary">POL</name>
    <name evidence="2" type="ORF">EVAR_9638_1</name>
</gene>
<dbReference type="PANTHER" id="PTHR47266">
    <property type="entry name" value="ENDONUCLEASE-RELATED"/>
    <property type="match status" value="1"/>
</dbReference>
<dbReference type="Proteomes" id="UP000299102">
    <property type="component" value="Unassembled WGS sequence"/>
</dbReference>
<reference evidence="2 3" key="1">
    <citation type="journal article" date="2019" name="Commun. Biol.">
        <title>The bagworm genome reveals a unique fibroin gene that provides high tensile strength.</title>
        <authorList>
            <person name="Kono N."/>
            <person name="Nakamura H."/>
            <person name="Ohtoshi R."/>
            <person name="Tomita M."/>
            <person name="Numata K."/>
            <person name="Arakawa K."/>
        </authorList>
    </citation>
    <scope>NUCLEOTIDE SEQUENCE [LARGE SCALE GENOMIC DNA]</scope>
</reference>
<dbReference type="Gene3D" id="1.10.340.70">
    <property type="match status" value="1"/>
</dbReference>
<dbReference type="Pfam" id="PF17921">
    <property type="entry name" value="Integrase_H2C2"/>
    <property type="match status" value="1"/>
</dbReference>